<dbReference type="HOGENOM" id="CLU_2116178_0_0_0"/>
<sequence>MSVENFKKFGQLCAEDPAIREKVKEIGIENIDSWIAYSKDELGLEFSKEDIETLAAEVSPENELSEEQLEQVAGGFITATAGAAVAGMIALAGAAAGGAAALGAVAGAAIAVVRAIRRW</sequence>
<evidence type="ECO:0000313" key="2">
    <source>
        <dbReference type="EMBL" id="GAK51475.1"/>
    </source>
</evidence>
<keyword evidence="1" id="KW-0472">Membrane</keyword>
<reference evidence="2" key="1">
    <citation type="journal article" date="2015" name="PeerJ">
        <title>First genomic representation of candidate bacterial phylum KSB3 points to enhanced environmental sensing as a trigger of wastewater bulking.</title>
        <authorList>
            <person name="Sekiguchi Y."/>
            <person name="Ohashi A."/>
            <person name="Parks D.H."/>
            <person name="Yamauchi T."/>
            <person name="Tyson G.W."/>
            <person name="Hugenholtz P."/>
        </authorList>
    </citation>
    <scope>NUCLEOTIDE SEQUENCE [LARGE SCALE GENOMIC DNA]</scope>
</reference>
<proteinExistence type="predicted"/>
<evidence type="ECO:0000313" key="3">
    <source>
        <dbReference type="Proteomes" id="UP000030700"/>
    </source>
</evidence>
<feature type="transmembrane region" description="Helical" evidence="1">
    <location>
        <begin position="98"/>
        <end position="116"/>
    </location>
</feature>
<keyword evidence="3" id="KW-1185">Reference proteome</keyword>
<keyword evidence="1" id="KW-1133">Transmembrane helix</keyword>
<keyword evidence="1" id="KW-0812">Transmembrane</keyword>
<dbReference type="EMBL" id="DF820457">
    <property type="protein sequence ID" value="GAK51475.1"/>
    <property type="molecule type" value="Genomic_DNA"/>
</dbReference>
<dbReference type="NCBIfam" id="TIGR03798">
    <property type="entry name" value="leader_Nif11"/>
    <property type="match status" value="1"/>
</dbReference>
<dbReference type="STRING" id="1499966.U14_02719"/>
<organism evidence="2">
    <name type="scientific">Candidatus Moduliflexus flocculans</name>
    <dbReference type="NCBI Taxonomy" id="1499966"/>
    <lineage>
        <taxon>Bacteria</taxon>
        <taxon>Candidatus Moduliflexota</taxon>
        <taxon>Candidatus Moduliflexia</taxon>
        <taxon>Candidatus Moduliflexales</taxon>
        <taxon>Candidatus Moduliflexaceae</taxon>
    </lineage>
</organism>
<evidence type="ECO:0000256" key="1">
    <source>
        <dbReference type="SAM" id="Phobius"/>
    </source>
</evidence>
<dbReference type="Proteomes" id="UP000030700">
    <property type="component" value="Unassembled WGS sequence"/>
</dbReference>
<dbReference type="InterPro" id="IPR022516">
    <property type="entry name" value="CHP03798_Ocin"/>
</dbReference>
<gene>
    <name evidence="2" type="ORF">U14_02719</name>
</gene>
<protein>
    <recommendedName>
        <fullName evidence="4">Nif11 domain-containing protein</fullName>
    </recommendedName>
</protein>
<name>A0A081BM59_9BACT</name>
<accession>A0A081BM59</accession>
<dbReference type="GO" id="GO:0042742">
    <property type="term" value="P:defense response to bacterium"/>
    <property type="evidence" value="ECO:0007669"/>
    <property type="project" value="InterPro"/>
</dbReference>
<evidence type="ECO:0008006" key="4">
    <source>
        <dbReference type="Google" id="ProtNLM"/>
    </source>
</evidence>
<dbReference type="AlphaFoldDB" id="A0A081BM59"/>